<dbReference type="Gene3D" id="1.10.506.10">
    <property type="entry name" value="GTPase Activation - p120gap, domain 1"/>
    <property type="match status" value="2"/>
</dbReference>
<comment type="similarity">
    <text evidence="2">Belongs to the plexin family.</text>
</comment>
<dbReference type="SMART" id="SM00630">
    <property type="entry name" value="Sema"/>
    <property type="match status" value="1"/>
</dbReference>
<keyword evidence="6" id="KW-0732">Signal</keyword>
<keyword evidence="8 15" id="KW-1133">Transmembrane helix</keyword>
<dbReference type="STRING" id="9823.ENSSSCP00000020620"/>
<dbReference type="SUPFAM" id="SSF101912">
    <property type="entry name" value="Sema domain"/>
    <property type="match status" value="2"/>
</dbReference>
<dbReference type="GlyGen" id="I3L9A8">
    <property type="glycosylation" value="2 sites"/>
</dbReference>
<feature type="coiled-coil region" evidence="13">
    <location>
        <begin position="1263"/>
        <end position="1290"/>
    </location>
</feature>
<dbReference type="Gene3D" id="2.60.40.10">
    <property type="entry name" value="Immunoglobulins"/>
    <property type="match status" value="6"/>
</dbReference>
<dbReference type="GO" id="GO:0005886">
    <property type="term" value="C:plasma membrane"/>
    <property type="evidence" value="ECO:0000318"/>
    <property type="project" value="GO_Central"/>
</dbReference>
<dbReference type="CDD" id="cd00603">
    <property type="entry name" value="IPT_PCSR"/>
    <property type="match status" value="1"/>
</dbReference>
<evidence type="ECO:0000256" key="15">
    <source>
        <dbReference type="SAM" id="Phobius"/>
    </source>
</evidence>
<reference evidence="18" key="1">
    <citation type="submission" date="2009-11" db="EMBL/GenBank/DDBJ databases">
        <authorList>
            <consortium name="Porcine genome sequencing project"/>
        </authorList>
    </citation>
    <scope>NUCLEOTIDE SEQUENCE [LARGE SCALE GENOMIC DNA]</scope>
    <source>
        <strain evidence="18">Duroc</strain>
    </source>
</reference>
<dbReference type="InterPro" id="IPR002165">
    <property type="entry name" value="Plexin_repeat"/>
</dbReference>
<dbReference type="Bgee" id="ENSSSCG00000026412">
    <property type="expression patterns" value="Expressed in granulosa cell and 36 other cell types or tissues"/>
</dbReference>
<dbReference type="InterPro" id="IPR014756">
    <property type="entry name" value="Ig_E-set"/>
</dbReference>
<evidence type="ECO:0000256" key="8">
    <source>
        <dbReference type="ARBA" id="ARBA00022989"/>
    </source>
</evidence>
<feature type="domain" description="Sema" evidence="16">
    <location>
        <begin position="18"/>
        <end position="507"/>
    </location>
</feature>
<evidence type="ECO:0000256" key="2">
    <source>
        <dbReference type="ARBA" id="ARBA00010297"/>
    </source>
</evidence>
<evidence type="ECO:0000256" key="6">
    <source>
        <dbReference type="ARBA" id="ARBA00022729"/>
    </source>
</evidence>
<dbReference type="Pfam" id="PF08337">
    <property type="entry name" value="Plexin_cytopl"/>
    <property type="match status" value="2"/>
</dbReference>
<dbReference type="FunFam" id="3.30.1680.10:FF:000032">
    <property type="entry name" value="Plexin A2"/>
    <property type="match status" value="1"/>
</dbReference>
<feature type="compositionally biased region" description="Low complexity" evidence="14">
    <location>
        <begin position="213"/>
        <end position="259"/>
    </location>
</feature>
<dbReference type="InParanoid" id="I3L9A8"/>
<evidence type="ECO:0000256" key="4">
    <source>
        <dbReference type="ARBA" id="ARBA00022553"/>
    </source>
</evidence>
<dbReference type="Pfam" id="PF01437">
    <property type="entry name" value="PSI"/>
    <property type="match status" value="2"/>
</dbReference>
<dbReference type="FunFam" id="2.60.40.10:FF:000695">
    <property type="entry name" value="Plexin A2"/>
    <property type="match status" value="1"/>
</dbReference>
<dbReference type="FunFam" id="1.10.506.10:FF:000005">
    <property type="entry name" value="Plexin A1"/>
    <property type="match status" value="1"/>
</dbReference>
<dbReference type="InterPro" id="IPR013783">
    <property type="entry name" value="Ig-like_fold"/>
</dbReference>
<dbReference type="SUPFAM" id="SSF81296">
    <property type="entry name" value="E set domains"/>
    <property type="match status" value="4"/>
</dbReference>
<comment type="caution">
    <text evidence="12">Lacks conserved residue(s) required for the propagation of feature annotation.</text>
</comment>
<evidence type="ECO:0000259" key="16">
    <source>
        <dbReference type="PROSITE" id="PS51004"/>
    </source>
</evidence>
<keyword evidence="20" id="KW-1267">Proteomics identification</keyword>
<dbReference type="GeneTree" id="ENSGT01050000244850"/>
<dbReference type="FunFam" id="2.60.40.10:FF:000131">
    <property type="entry name" value="Plexin A2"/>
    <property type="match status" value="1"/>
</dbReference>
<dbReference type="Pfam" id="PF17960">
    <property type="entry name" value="TIG_plexin"/>
    <property type="match status" value="1"/>
</dbReference>
<dbReference type="InterPro" id="IPR036352">
    <property type="entry name" value="Semap_dom_sf"/>
</dbReference>
<dbReference type="InterPro" id="IPR041019">
    <property type="entry name" value="TIG1_plexin"/>
</dbReference>
<reference evidence="17" key="2">
    <citation type="journal article" date="2020" name="Gigascience">
        <title>An improved pig reference genome sequence to enable pig genetics and genomics research.</title>
        <authorList>
            <person name="Warr A."/>
            <person name="Affara N."/>
            <person name="Aken B."/>
            <person name="Beiki H."/>
            <person name="Bickhart D.M."/>
            <person name="Billis K."/>
            <person name="Chow W."/>
            <person name="Eory L."/>
            <person name="Finlayson H.A."/>
            <person name="Flicek P."/>
            <person name="Giron C.G."/>
            <person name="Griffin D.K."/>
            <person name="Hall R."/>
            <person name="Hannum G."/>
            <person name="Hourlier T."/>
            <person name="Howe K."/>
            <person name="Hume D.A."/>
            <person name="Izuogu O."/>
            <person name="Kim K."/>
            <person name="Koren S."/>
            <person name="Liu H."/>
            <person name="Manchanda N."/>
            <person name="Martin F.J."/>
            <person name="Nonneman D.J."/>
            <person name="O'Connor R.E."/>
            <person name="Phillippy A.M."/>
            <person name="Rohrer G.A."/>
            <person name="Rosen B.D."/>
            <person name="Rund L.A."/>
            <person name="Sargent C.A."/>
            <person name="Schook L.B."/>
            <person name="Schroeder S.G."/>
            <person name="Schwartz A.S."/>
            <person name="Skinner B.M."/>
            <person name="Talbot R."/>
            <person name="Tseng E."/>
            <person name="Tuggle C.K."/>
            <person name="Watson M."/>
            <person name="Smith T.P.L."/>
            <person name="Archibald A.L."/>
        </authorList>
    </citation>
    <scope>NUCLEOTIDE SEQUENCE [LARGE SCALE GENOMIC DNA]</scope>
    <source>
        <strain evidence="17">Duroc</strain>
    </source>
</reference>
<dbReference type="Ensembl" id="ENSSSCT00000029838.4">
    <property type="protein sequence ID" value="ENSSSCP00000020620.2"/>
    <property type="gene ID" value="ENSSSCG00000026412.4"/>
</dbReference>
<protein>
    <submittedName>
        <fullName evidence="17">Plexin A2</fullName>
    </submittedName>
</protein>
<evidence type="ECO:0000256" key="12">
    <source>
        <dbReference type="PROSITE-ProRule" id="PRU00352"/>
    </source>
</evidence>
<feature type="compositionally biased region" description="Low complexity" evidence="14">
    <location>
        <begin position="278"/>
        <end position="300"/>
    </location>
</feature>
<comment type="subcellular location">
    <subcellularLocation>
        <location evidence="1">Cell membrane</location>
        <topology evidence="1">Single-pass type I membrane protein</topology>
    </subcellularLocation>
</comment>
<feature type="region of interest" description="Disordered" evidence="14">
    <location>
        <begin position="199"/>
        <end position="332"/>
    </location>
</feature>
<evidence type="ECO:0000256" key="5">
    <source>
        <dbReference type="ARBA" id="ARBA00022692"/>
    </source>
</evidence>
<dbReference type="GO" id="GO:0017154">
    <property type="term" value="F:semaphorin receptor activity"/>
    <property type="evidence" value="ECO:0000318"/>
    <property type="project" value="GO_Central"/>
</dbReference>
<dbReference type="GO" id="GO:0002116">
    <property type="term" value="C:semaphorin receptor complex"/>
    <property type="evidence" value="ECO:0000318"/>
    <property type="project" value="GO_Central"/>
</dbReference>
<dbReference type="FunFam" id="2.60.40.10:FF:001973">
    <property type="entry name" value="Plexin A4, B"/>
    <property type="match status" value="1"/>
</dbReference>
<proteinExistence type="evidence at protein level"/>
<dbReference type="PeptideAtlas" id="I3L9A8"/>
<dbReference type="GO" id="GO:0051642">
    <property type="term" value="P:centrosome localization"/>
    <property type="evidence" value="ECO:0007669"/>
    <property type="project" value="Ensembl"/>
</dbReference>
<organism evidence="17 18">
    <name type="scientific">Sus scrofa</name>
    <name type="common">Pig</name>
    <dbReference type="NCBI Taxonomy" id="9823"/>
    <lineage>
        <taxon>Eukaryota</taxon>
        <taxon>Metazoa</taxon>
        <taxon>Chordata</taxon>
        <taxon>Craniata</taxon>
        <taxon>Vertebrata</taxon>
        <taxon>Euteleostomi</taxon>
        <taxon>Mammalia</taxon>
        <taxon>Eutheria</taxon>
        <taxon>Laurasiatheria</taxon>
        <taxon>Artiodactyla</taxon>
        <taxon>Suina</taxon>
        <taxon>Suidae</taxon>
        <taxon>Sus</taxon>
    </lineage>
</organism>
<dbReference type="FunCoup" id="I3L9A8">
    <property type="interactions" value="649"/>
</dbReference>
<dbReference type="InterPro" id="IPR046800">
    <property type="entry name" value="Plexin_RBD"/>
</dbReference>
<keyword evidence="3" id="KW-1003">Cell membrane</keyword>
<dbReference type="PANTHER" id="PTHR22625:SF37">
    <property type="entry name" value="PLEXIN-A2"/>
    <property type="match status" value="1"/>
</dbReference>
<keyword evidence="13" id="KW-0175">Coiled coil</keyword>
<reference evidence="17" key="3">
    <citation type="submission" date="2025-08" db="UniProtKB">
        <authorList>
            <consortium name="Ensembl"/>
        </authorList>
    </citation>
    <scope>IDENTIFICATION</scope>
</reference>
<dbReference type="GO" id="GO:0007416">
    <property type="term" value="P:synapse assembly"/>
    <property type="evidence" value="ECO:0000318"/>
    <property type="project" value="GO_Central"/>
</dbReference>
<dbReference type="SMART" id="SM00423">
    <property type="entry name" value="PSI"/>
    <property type="match status" value="3"/>
</dbReference>
<dbReference type="GO" id="GO:0060174">
    <property type="term" value="P:limb bud formation"/>
    <property type="evidence" value="ECO:0007669"/>
    <property type="project" value="Ensembl"/>
</dbReference>
<dbReference type="FunFam" id="2.60.40.10:FF:000123">
    <property type="entry name" value="Plexin A1"/>
    <property type="match status" value="1"/>
</dbReference>
<keyword evidence="5 15" id="KW-0812">Transmembrane</keyword>
<dbReference type="SUPFAM" id="SSF48350">
    <property type="entry name" value="GTPase activation domain, GAP"/>
    <property type="match status" value="2"/>
</dbReference>
<evidence type="ECO:0007829" key="20">
    <source>
        <dbReference type="PeptideAtlas" id="I3L9A8"/>
    </source>
</evidence>
<gene>
    <name evidence="17 19" type="primary">PLXNA2</name>
</gene>
<evidence type="ECO:0000256" key="1">
    <source>
        <dbReference type="ARBA" id="ARBA00004251"/>
    </source>
</evidence>
<dbReference type="Reactome" id="R-SSC-399955">
    <property type="pathway name" value="SEMA3A-Plexin repulsion signaling by inhibiting Integrin adhesion"/>
</dbReference>
<dbReference type="InterPro" id="IPR041362">
    <property type="entry name" value="TIG2_plexin"/>
</dbReference>
<dbReference type="Pfam" id="PF20170">
    <property type="entry name" value="Plexin_RBD"/>
    <property type="match status" value="1"/>
</dbReference>
<dbReference type="GO" id="GO:0060037">
    <property type="term" value="P:pharyngeal system development"/>
    <property type="evidence" value="ECO:0007669"/>
    <property type="project" value="Ensembl"/>
</dbReference>
<evidence type="ECO:0000313" key="17">
    <source>
        <dbReference type="Ensembl" id="ENSSSCP00000020620.2"/>
    </source>
</evidence>
<dbReference type="Gene3D" id="2.130.10.10">
    <property type="entry name" value="YVTN repeat-like/Quinoprotein amine dehydrogenase"/>
    <property type="match status" value="2"/>
</dbReference>
<evidence type="ECO:0000313" key="19">
    <source>
        <dbReference type="VGNC" id="VGNC:91580"/>
    </source>
</evidence>
<keyword evidence="4" id="KW-0597">Phosphoprotein</keyword>
<dbReference type="Proteomes" id="UP000008227">
    <property type="component" value="Chromosome 9"/>
</dbReference>
<dbReference type="Gene3D" id="3.10.20.90">
    <property type="entry name" value="Phosphatidylinositol 3-kinase Catalytic Subunit, Chain A, domain 1"/>
    <property type="match status" value="1"/>
</dbReference>
<dbReference type="Pfam" id="PF18020">
    <property type="entry name" value="TIG_2"/>
    <property type="match status" value="1"/>
</dbReference>
<dbReference type="GO" id="GO:0001756">
    <property type="term" value="P:somitogenesis"/>
    <property type="evidence" value="ECO:0007669"/>
    <property type="project" value="Ensembl"/>
</dbReference>
<keyword evidence="7" id="KW-0677">Repeat</keyword>
<dbReference type="GO" id="GO:0021915">
    <property type="term" value="P:neural tube development"/>
    <property type="evidence" value="ECO:0007669"/>
    <property type="project" value="Ensembl"/>
</dbReference>
<evidence type="ECO:0000313" key="18">
    <source>
        <dbReference type="Proteomes" id="UP000008227"/>
    </source>
</evidence>
<dbReference type="eggNOG" id="KOG3610">
    <property type="taxonomic scope" value="Eukaryota"/>
</dbReference>
<dbReference type="PaxDb" id="9823-ENSSSCP00000021474"/>
<dbReference type="InterPro" id="IPR001627">
    <property type="entry name" value="Semap_dom"/>
</dbReference>
<dbReference type="GO" id="GO:0042802">
    <property type="term" value="F:identical protein binding"/>
    <property type="evidence" value="ECO:0007669"/>
    <property type="project" value="Ensembl"/>
</dbReference>
<dbReference type="FunFam" id="2.130.10.10:FF:002469">
    <property type="entry name" value="Plexin A1"/>
    <property type="match status" value="1"/>
</dbReference>
<dbReference type="FunFam" id="2.60.40.10:FF:000339">
    <property type="entry name" value="Plexin A2"/>
    <property type="match status" value="1"/>
</dbReference>
<dbReference type="Pfam" id="PF01403">
    <property type="entry name" value="Sema"/>
    <property type="match status" value="1"/>
</dbReference>
<name>I3L9A8_PIG</name>
<dbReference type="GO" id="GO:0021935">
    <property type="term" value="P:cerebellar granule cell precursor tangential migration"/>
    <property type="evidence" value="ECO:0007669"/>
    <property type="project" value="Ensembl"/>
</dbReference>
<evidence type="ECO:0000256" key="13">
    <source>
        <dbReference type="SAM" id="Coils"/>
    </source>
</evidence>
<dbReference type="Reactome" id="R-SSC-399954">
    <property type="pathway name" value="Sema3A PAK dependent Axon repulsion"/>
</dbReference>
<dbReference type="Pfam" id="PF01833">
    <property type="entry name" value="TIG"/>
    <property type="match status" value="4"/>
</dbReference>
<dbReference type="InterPro" id="IPR008936">
    <property type="entry name" value="Rho_GTPase_activation_prot"/>
</dbReference>
<dbReference type="SUPFAM" id="SSF103575">
    <property type="entry name" value="Plexin repeat"/>
    <property type="match status" value="2"/>
</dbReference>
<dbReference type="HOGENOM" id="CLU_001436_1_1_1"/>
<dbReference type="GO" id="GO:0071526">
    <property type="term" value="P:semaphorin-plexin signaling pathway"/>
    <property type="evidence" value="ECO:0000318"/>
    <property type="project" value="GO_Central"/>
</dbReference>
<dbReference type="InterPro" id="IPR002909">
    <property type="entry name" value="IPT_dom"/>
</dbReference>
<dbReference type="CDD" id="cd01181">
    <property type="entry name" value="IPT_plexin_repeat3"/>
    <property type="match status" value="1"/>
</dbReference>
<evidence type="ECO:0000256" key="3">
    <source>
        <dbReference type="ARBA" id="ARBA00022475"/>
    </source>
</evidence>
<reference evidence="17" key="4">
    <citation type="submission" date="2025-09" db="UniProtKB">
        <authorList>
            <consortium name="Ensembl"/>
        </authorList>
    </citation>
    <scope>IDENTIFICATION</scope>
</reference>
<evidence type="ECO:0000256" key="9">
    <source>
        <dbReference type="ARBA" id="ARBA00023136"/>
    </source>
</evidence>
<evidence type="ECO:0000256" key="14">
    <source>
        <dbReference type="SAM" id="MobiDB-lite"/>
    </source>
</evidence>
<dbReference type="Pfam" id="PF24479">
    <property type="entry name" value="PSI_PlexinA-B"/>
    <property type="match status" value="1"/>
</dbReference>
<evidence type="ECO:0000256" key="11">
    <source>
        <dbReference type="ARBA" id="ARBA00023180"/>
    </source>
</evidence>
<dbReference type="InterPro" id="IPR031148">
    <property type="entry name" value="Plexin"/>
</dbReference>
<feature type="transmembrane region" description="Helical" evidence="15">
    <location>
        <begin position="1235"/>
        <end position="1259"/>
    </location>
</feature>
<dbReference type="PANTHER" id="PTHR22625">
    <property type="entry name" value="PLEXIN"/>
    <property type="match status" value="1"/>
</dbReference>
<dbReference type="GO" id="GO:0030334">
    <property type="term" value="P:regulation of cell migration"/>
    <property type="evidence" value="ECO:0000318"/>
    <property type="project" value="GO_Central"/>
</dbReference>
<dbReference type="PROSITE" id="PS51004">
    <property type="entry name" value="SEMA"/>
    <property type="match status" value="1"/>
</dbReference>
<dbReference type="SMART" id="SM00429">
    <property type="entry name" value="IPT"/>
    <property type="match status" value="4"/>
</dbReference>
<dbReference type="VGNC" id="VGNC:91580">
    <property type="gene designation" value="PLXNA2"/>
</dbReference>
<dbReference type="InterPro" id="IPR015943">
    <property type="entry name" value="WD40/YVTN_repeat-like_dom_sf"/>
</dbReference>
<evidence type="ECO:0000256" key="10">
    <source>
        <dbReference type="ARBA" id="ARBA00023157"/>
    </source>
</evidence>
<dbReference type="CDD" id="cd01180">
    <property type="entry name" value="IPT_plexin_repeat1"/>
    <property type="match status" value="1"/>
</dbReference>
<accession>I3L9A8</accession>
<keyword evidence="18" id="KW-1185">Reference proteome</keyword>
<dbReference type="FunFam" id="3.10.20.90:FF:000018">
    <property type="entry name" value="Plexin A2"/>
    <property type="match status" value="1"/>
</dbReference>
<dbReference type="Reactome" id="R-SSC-399956">
    <property type="pathway name" value="CRMPs in Sema3A signaling"/>
</dbReference>
<keyword evidence="9 15" id="KW-0472">Membrane</keyword>
<dbReference type="CDD" id="cd12790">
    <property type="entry name" value="RasGAP_plexin_A"/>
    <property type="match status" value="1"/>
</dbReference>
<dbReference type="SMR" id="I3L9A8"/>
<dbReference type="FunFam" id="2.60.40.10:FF:000071">
    <property type="entry name" value="Plexin A2"/>
    <property type="match status" value="1"/>
</dbReference>
<dbReference type="CDD" id="cd01179">
    <property type="entry name" value="IPT_plexin_repeat2"/>
    <property type="match status" value="1"/>
</dbReference>
<evidence type="ECO:0000256" key="7">
    <source>
        <dbReference type="ARBA" id="ARBA00022737"/>
    </source>
</evidence>
<keyword evidence="10" id="KW-1015">Disulfide bond</keyword>
<sequence>MEQRRPWPRAAEVDGWPVVLLSAVCVLLAPRAAGLPQFSTFHSENRDWTFNHLTVHRGTGAVYVGAINRVYKLTGNLTIQVAHKTGPEEDNKSCYPPLIVQPCSEVLTLTNNVNKLLIIDYSENRLLACGSLYQGVCKLLRLDDLFILVEPSHKKEHYLSSVNKTGTMYGVIVRSDGEDGKLFIGTAWTASRTTSPPCPAASCPGTPSPPPCSTTSSTATSCPRSSRSPRTRWPWSPTSTSSTSTASPAGASSTSSRCSPRPPRAWPSTRPGTSSTPRASCASARTTPSSTPTCPCPSAARAPAWNTASCRPPTSPTRGRPGPGLQHQQPGRRAVRPLLQRAEAVPPPADDSALCAFPIRAINSQIKERLQSCYQGEGNLELNWLLGKDVQCTKAPVPIDDNFCGLDINQPLGGSTPVEGLTLYTTSRDRLTSVASYVYNGYSVVFVGTKSGKLKKIRADGPPHGGVQYEVVSVLKDGSPILRDMAFSIDQRYLYIMSERQITRVPVESCEQYTTCGECLSSGDPHCGWCALHNMCSRRDTCQRAWEPNRFAASISQCMSLEVHPSSISVSEPSRQLSLVVSDAPDLSAGISCAFGNLTEVEGQVSGSQVICVSPGPKDVPVVPLDQDWFGLELQLRSKETGKIFVSTEFKFYNCSAHQLCLSCVNSSFRCHWCKYRNLCTHDPTTCSFQEGRINVSEDCPQLIPTDEVLIPVGEVKPITLKARNLPQPQSGQRGYECVLNIQGAVHRVPALRFNSSSVQCQNSSYQYDGMDISNLAVDFAVVWNGNFIIDNPQDLKVHLYKCAAQRESCGLCLKADRKFECGWCSDERRCTLQQHCSSASSPWLDWSSHNVKCSNPQITEILTVSGPPEGGTRVTIHGVNLGLDFSEIAHHVQVAGVPCTPLPGDYIIAEQIVCEMGHALVGTTSGPVRLCIDECKPEFMAKSHQQYTFVNPSVLSLNPIRGPESGGTMVTITGHYLGAGSSVAVYLGNQTCEFYGRSMNEIVCVSPPSSNGLGPVPVAVSVDRARVHNNLQFEYIDDPRVQRVEPEWSIASGHTPLTVTGFNLDVIQEPRIRVKFNGKESVNVCEVVNTTTLTCLAPSLTTDYRPGLDTVERPDEFGFVFNNVQSLLIYNDTKFIYYPNPTFELLSPTGVLDQKPGSPIILKGKNLCPPASGGAKLNYTVLIGETPCAVTVSETQLLCEPPNLTGQHKVMVHVGGMVFSPGSVSVVSDSLLTLPAIVSIAAGGSLLLVIVVIVLIAYKRKSRENDLTLKRLQMQMDNLESRVALECKEAFAELQTDINELTSDLDRSGIPYLDYRTYAMRVLFPGIEDHPVLRELEVQGNGQQHVEKALKLFAQLINNKVFLLTFIRTLELQRSFSMRDRGNVASLIMTGLQGRLEYATDVLKQLLSDLIDRNLENKNHPKLLLRREEGQRPWHPCPEPNSLEALGSPAQLGSSAGSRLWGVTRISPPSWTESVAEKMLTNWFAFLLHKFLKECAGEPLFMLYCAIKQQMEKGPIDAITGEARYSLSEDKLIRQQIEYKTLILNCVNPDNENSPEIPVKALNCDTITQVKEKILDAVYKNVPYSQRPRAVDMDLEWRQGRIARVVLQDEDITTKIEGDWKRLNTLMHYQVSDRSVVALVPKQTSSYNIPASASISRTSISRYDSSFRYTGSPDSLRSRAPMITPDLESGVKVWHLVKNHDHGDQKEGDRGSKMVSEIYLTRLLATKGTLQKFVDDLFETLFSTVHRGSALPLAIKYMFDFLDEQADRHSIHDTDVRHTWKSNCLPLRFWVNVIKNPQFVFDIHKGSITDACLSVVAQTFMDSCSTSEHRLGKDSPSNKLLYAKDIPSYKSWVERYYADIAKLPAISDQDMNAYLAEQSRLHAVDFNMLSALSEIYSYVSKYSEELIGALEQDEQARRQRLAYKVEQLINAMSIES</sequence>
<keyword evidence="11" id="KW-0325">Glycoprotein</keyword>
<dbReference type="InterPro" id="IPR013548">
    <property type="entry name" value="Plexin_cytoplasmic_RasGAP_dom"/>
</dbReference>
<dbReference type="InterPro" id="IPR016201">
    <property type="entry name" value="PSI"/>
</dbReference>